<gene>
    <name evidence="1" type="ORF">SAMN05421545_0375</name>
</gene>
<dbReference type="RefSeq" id="WP_007654352.1">
    <property type="nucleotide sequence ID" value="NZ_FTNM01000001.1"/>
</dbReference>
<accession>A0A1N6TJZ2</accession>
<reference evidence="2" key="1">
    <citation type="submission" date="2017-01" db="EMBL/GenBank/DDBJ databases">
        <authorList>
            <person name="Varghese N."/>
            <person name="Submissions S."/>
        </authorList>
    </citation>
    <scope>NUCLEOTIDE SEQUENCE [LARGE SCALE GENOMIC DNA]</scope>
    <source>
        <strain evidence="2">DM9</strain>
    </source>
</reference>
<evidence type="ECO:0000313" key="2">
    <source>
        <dbReference type="Proteomes" id="UP000185924"/>
    </source>
</evidence>
<organism evidence="1 2">
    <name type="scientific">Pontibacter lucknowensis</name>
    <dbReference type="NCBI Taxonomy" id="1077936"/>
    <lineage>
        <taxon>Bacteria</taxon>
        <taxon>Pseudomonadati</taxon>
        <taxon>Bacteroidota</taxon>
        <taxon>Cytophagia</taxon>
        <taxon>Cytophagales</taxon>
        <taxon>Hymenobacteraceae</taxon>
        <taxon>Pontibacter</taxon>
    </lineage>
</organism>
<evidence type="ECO:0000313" key="1">
    <source>
        <dbReference type="EMBL" id="SIQ53708.1"/>
    </source>
</evidence>
<keyword evidence="2" id="KW-1185">Reference proteome</keyword>
<dbReference type="Proteomes" id="UP000185924">
    <property type="component" value="Unassembled WGS sequence"/>
</dbReference>
<dbReference type="EMBL" id="FTNM01000001">
    <property type="protein sequence ID" value="SIQ53708.1"/>
    <property type="molecule type" value="Genomic_DNA"/>
</dbReference>
<proteinExistence type="predicted"/>
<sequence length="118" mass="13952">MYPHPYPHPSGFKKLHQVAYFYMPASDERPAELIQILNCDRTYIHVPMREEDVTLDAFFVRDMTEAEIQNFSGSQTWQIFVHWDELYEDHVRFKVSGKVMSELEQLKQKFPLPEGMAA</sequence>
<dbReference type="STRING" id="1077936.SAMN05421545_0375"/>
<dbReference type="AlphaFoldDB" id="A0A1N6TJZ2"/>
<protein>
    <submittedName>
        <fullName evidence="1">Uncharacterized protein</fullName>
    </submittedName>
</protein>
<name>A0A1N6TJZ2_9BACT</name>
<dbReference type="OrthoDB" id="853298at2"/>